<comment type="caution">
    <text evidence="5">The sequence shown here is derived from an EMBL/GenBank/DDBJ whole genome shotgun (WGS) entry which is preliminary data.</text>
</comment>
<dbReference type="EC" id="3.1.1.-" evidence="3"/>
<protein>
    <recommendedName>
        <fullName evidence="3">Carboxylic ester hydrolase</fullName>
        <ecNumber evidence="3">3.1.1.-</ecNumber>
    </recommendedName>
</protein>
<evidence type="ECO:0000259" key="4">
    <source>
        <dbReference type="Pfam" id="PF00135"/>
    </source>
</evidence>
<organism evidence="5 6">
    <name type="scientific">Pelagicoccus enzymogenes</name>
    <dbReference type="NCBI Taxonomy" id="2773457"/>
    <lineage>
        <taxon>Bacteria</taxon>
        <taxon>Pseudomonadati</taxon>
        <taxon>Verrucomicrobiota</taxon>
        <taxon>Opitutia</taxon>
        <taxon>Puniceicoccales</taxon>
        <taxon>Pelagicoccaceae</taxon>
        <taxon>Pelagicoccus</taxon>
    </lineage>
</organism>
<dbReference type="Pfam" id="PF00135">
    <property type="entry name" value="COesterase"/>
    <property type="match status" value="1"/>
</dbReference>
<keyword evidence="2 3" id="KW-0378">Hydrolase</keyword>
<feature type="domain" description="Carboxylesterase type B" evidence="4">
    <location>
        <begin position="26"/>
        <end position="516"/>
    </location>
</feature>
<evidence type="ECO:0000256" key="3">
    <source>
        <dbReference type="RuleBase" id="RU361235"/>
    </source>
</evidence>
<dbReference type="RefSeq" id="WP_191617369.1">
    <property type="nucleotide sequence ID" value="NZ_JACYFG010000035.1"/>
</dbReference>
<evidence type="ECO:0000256" key="2">
    <source>
        <dbReference type="ARBA" id="ARBA00022801"/>
    </source>
</evidence>
<keyword evidence="3" id="KW-0732">Signal</keyword>
<proteinExistence type="inferred from homology"/>
<feature type="chain" id="PRO_5038154566" description="Carboxylic ester hydrolase" evidence="3">
    <location>
        <begin position="27"/>
        <end position="524"/>
    </location>
</feature>
<dbReference type="PROSITE" id="PS00941">
    <property type="entry name" value="CARBOXYLESTERASE_B_2"/>
    <property type="match status" value="1"/>
</dbReference>
<dbReference type="Proteomes" id="UP000622317">
    <property type="component" value="Unassembled WGS sequence"/>
</dbReference>
<dbReference type="GO" id="GO:0016787">
    <property type="term" value="F:hydrolase activity"/>
    <property type="evidence" value="ECO:0007669"/>
    <property type="project" value="UniProtKB-KW"/>
</dbReference>
<dbReference type="InterPro" id="IPR029058">
    <property type="entry name" value="AB_hydrolase_fold"/>
</dbReference>
<name>A0A927F9D6_9BACT</name>
<dbReference type="AlphaFoldDB" id="A0A927F9D6"/>
<dbReference type="InterPro" id="IPR050309">
    <property type="entry name" value="Type-B_Carboxylest/Lipase"/>
</dbReference>
<dbReference type="InterPro" id="IPR002018">
    <property type="entry name" value="CarbesteraseB"/>
</dbReference>
<dbReference type="InterPro" id="IPR019826">
    <property type="entry name" value="Carboxylesterase_B_AS"/>
</dbReference>
<dbReference type="SUPFAM" id="SSF53474">
    <property type="entry name" value="alpha/beta-Hydrolases"/>
    <property type="match status" value="1"/>
</dbReference>
<evidence type="ECO:0000256" key="1">
    <source>
        <dbReference type="ARBA" id="ARBA00005964"/>
    </source>
</evidence>
<feature type="signal peptide" evidence="3">
    <location>
        <begin position="1"/>
        <end position="26"/>
    </location>
</feature>
<evidence type="ECO:0000313" key="5">
    <source>
        <dbReference type="EMBL" id="MBD5780259.1"/>
    </source>
</evidence>
<accession>A0A927F9D6</accession>
<dbReference type="InterPro" id="IPR019819">
    <property type="entry name" value="Carboxylesterase_B_CS"/>
</dbReference>
<dbReference type="EMBL" id="JACYFG010000035">
    <property type="protein sequence ID" value="MBD5780259.1"/>
    <property type="molecule type" value="Genomic_DNA"/>
</dbReference>
<dbReference type="PANTHER" id="PTHR11559">
    <property type="entry name" value="CARBOXYLESTERASE"/>
    <property type="match status" value="1"/>
</dbReference>
<evidence type="ECO:0000313" key="6">
    <source>
        <dbReference type="Proteomes" id="UP000622317"/>
    </source>
</evidence>
<keyword evidence="6" id="KW-1185">Reference proteome</keyword>
<comment type="similarity">
    <text evidence="1 3">Belongs to the type-B carboxylesterase/lipase family.</text>
</comment>
<sequence>MKRLLPLVRPFSLAFLFCLLSAHSQASQVKVTGGIVEGEASPDGEVLSFKGIPYAAPPVGDLRWKRPQPVRPWQGVRDATKFGPRAMQKRIWDDMFFYDEGPSEDCLYLNVWSPAAPQGKKLPVMFWIHGGGFFAGGTSEPRQNGHQLARKEVIVVSVGYRMGIFGFMAHPELTEESAVGASGNYGLLDMVAALEWVQENIAAFGGDPGNVTIFGESAGSWAVSSLMATPLSEGLFHKAIAQSGAVLSPWRQPPSRLEAEATAVGFLEEHFGGATLESLRELPADKLIDVFWAEGLGKFSVCEDGYFFPKSPSEIFARGEQRPVPLVVGWNLDESGPEGFLRGAPATPEGFQARAKEEFGERADAFLEVYAAATPEEVKRAAADYAGDRFIGFGTWKLAEEHARTSGAPVYRYRFDQLLPLPEGARADAQARAAHSWEIEYVFDVIDSKDLPWRSEDYEVARLMSSYWTQFAKTGDPNAEGLPRWPAYAAENDKPVLHIDESPELQLDTHRSRYEFLETLPVDL</sequence>
<dbReference type="PROSITE" id="PS00122">
    <property type="entry name" value="CARBOXYLESTERASE_B_1"/>
    <property type="match status" value="1"/>
</dbReference>
<reference evidence="5" key="1">
    <citation type="submission" date="2020-09" db="EMBL/GenBank/DDBJ databases">
        <title>Pelagicoccus enzymogenes sp. nov. with an EPS production, isolated from marine sediment.</title>
        <authorList>
            <person name="Feng X."/>
        </authorList>
    </citation>
    <scope>NUCLEOTIDE SEQUENCE</scope>
    <source>
        <strain evidence="5">NFK12</strain>
    </source>
</reference>
<gene>
    <name evidence="5" type="ORF">IEN85_12220</name>
</gene>
<dbReference type="Gene3D" id="3.40.50.1820">
    <property type="entry name" value="alpha/beta hydrolase"/>
    <property type="match status" value="1"/>
</dbReference>